<dbReference type="Proteomes" id="UP001168821">
    <property type="component" value="Unassembled WGS sequence"/>
</dbReference>
<gene>
    <name evidence="2" type="ORF">Zmor_000793</name>
</gene>
<protein>
    <recommendedName>
        <fullName evidence="4">Protein TsetseEP domain-containing protein</fullName>
    </recommendedName>
</protein>
<reference evidence="2" key="1">
    <citation type="journal article" date="2023" name="G3 (Bethesda)">
        <title>Whole genome assemblies of Zophobas morio and Tenebrio molitor.</title>
        <authorList>
            <person name="Kaur S."/>
            <person name="Stinson S.A."/>
            <person name="diCenzo G.C."/>
        </authorList>
    </citation>
    <scope>NUCLEOTIDE SEQUENCE</scope>
    <source>
        <strain evidence="2">QUZm001</strain>
    </source>
</reference>
<feature type="signal peptide" evidence="1">
    <location>
        <begin position="1"/>
        <end position="19"/>
    </location>
</feature>
<evidence type="ECO:0000256" key="1">
    <source>
        <dbReference type="SAM" id="SignalP"/>
    </source>
</evidence>
<evidence type="ECO:0000313" key="3">
    <source>
        <dbReference type="Proteomes" id="UP001168821"/>
    </source>
</evidence>
<organism evidence="2 3">
    <name type="scientific">Zophobas morio</name>
    <dbReference type="NCBI Taxonomy" id="2755281"/>
    <lineage>
        <taxon>Eukaryota</taxon>
        <taxon>Metazoa</taxon>
        <taxon>Ecdysozoa</taxon>
        <taxon>Arthropoda</taxon>
        <taxon>Hexapoda</taxon>
        <taxon>Insecta</taxon>
        <taxon>Pterygota</taxon>
        <taxon>Neoptera</taxon>
        <taxon>Endopterygota</taxon>
        <taxon>Coleoptera</taxon>
        <taxon>Polyphaga</taxon>
        <taxon>Cucujiformia</taxon>
        <taxon>Tenebrionidae</taxon>
        <taxon>Zophobas</taxon>
    </lineage>
</organism>
<name>A0AA38J5F3_9CUCU</name>
<evidence type="ECO:0000313" key="2">
    <source>
        <dbReference type="EMBL" id="KAJ3665292.1"/>
    </source>
</evidence>
<proteinExistence type="predicted"/>
<sequence length="238" mass="26647">MYLRFLFFVATVLATLAHANPKQAIDPYDLEDQIREQLENLRSTVRGAIFASFNSIDTIVRDVYYFRNDAMSAAEIAIQQEYQAFTTQVTTLKDLAQSAGYNVDICLQINEPLLDQLPQEIIDTLMECLAFANLEVTIIQNDSRYRIDILMNEVNVFDFQLDLCAGDFLCMSPLVEAIELALVNIPQKIGLIVQEAGDLAEDLKVLIKECTDAKVAQFVTEGGIVVSDISDCIDNIMS</sequence>
<keyword evidence="1" id="KW-0732">Signal</keyword>
<evidence type="ECO:0008006" key="4">
    <source>
        <dbReference type="Google" id="ProtNLM"/>
    </source>
</evidence>
<accession>A0AA38J5F3</accession>
<dbReference type="EMBL" id="JALNTZ010000001">
    <property type="protein sequence ID" value="KAJ3665292.1"/>
    <property type="molecule type" value="Genomic_DNA"/>
</dbReference>
<dbReference type="AlphaFoldDB" id="A0AA38J5F3"/>
<comment type="caution">
    <text evidence="2">The sequence shown here is derived from an EMBL/GenBank/DDBJ whole genome shotgun (WGS) entry which is preliminary data.</text>
</comment>
<keyword evidence="3" id="KW-1185">Reference proteome</keyword>
<feature type="chain" id="PRO_5041287979" description="Protein TsetseEP domain-containing protein" evidence="1">
    <location>
        <begin position="20"/>
        <end position="238"/>
    </location>
</feature>